<evidence type="ECO:0008006" key="4">
    <source>
        <dbReference type="Google" id="ProtNLM"/>
    </source>
</evidence>
<proteinExistence type="predicted"/>
<feature type="signal peptide" evidence="1">
    <location>
        <begin position="1"/>
        <end position="20"/>
    </location>
</feature>
<accession>A0ABY5SZE0</accession>
<dbReference type="Proteomes" id="UP001065265">
    <property type="component" value="Chromosome"/>
</dbReference>
<evidence type="ECO:0000256" key="1">
    <source>
        <dbReference type="SAM" id="SignalP"/>
    </source>
</evidence>
<organism evidence="2 3">
    <name type="scientific">Qipengyuania spongiae</name>
    <dbReference type="NCBI Taxonomy" id="2909673"/>
    <lineage>
        <taxon>Bacteria</taxon>
        <taxon>Pseudomonadati</taxon>
        <taxon>Pseudomonadota</taxon>
        <taxon>Alphaproteobacteria</taxon>
        <taxon>Sphingomonadales</taxon>
        <taxon>Erythrobacteraceae</taxon>
        <taxon>Qipengyuania</taxon>
    </lineage>
</organism>
<keyword evidence="3" id="KW-1185">Reference proteome</keyword>
<dbReference type="EMBL" id="CP092471">
    <property type="protein sequence ID" value="UVI39902.1"/>
    <property type="molecule type" value="Genomic_DNA"/>
</dbReference>
<dbReference type="RefSeq" id="WP_265559690.1">
    <property type="nucleotide sequence ID" value="NZ_CP092471.1"/>
</dbReference>
<gene>
    <name evidence="2" type="ORF">L1F33_02775</name>
</gene>
<protein>
    <recommendedName>
        <fullName evidence="4">UrcA family protein</fullName>
    </recommendedName>
</protein>
<keyword evidence="1" id="KW-0732">Signal</keyword>
<name>A0ABY5SZE0_9SPHN</name>
<reference evidence="2" key="1">
    <citation type="submission" date="2022-02" db="EMBL/GenBank/DDBJ databases">
        <title>Qipengyuania spongiae sp. nov., isolated from marine sponge.</title>
        <authorList>
            <person name="Li Z."/>
            <person name="Zhang M."/>
        </authorList>
    </citation>
    <scope>NUCLEOTIDE SEQUENCE</scope>
    <source>
        <strain evidence="2">PHS-Z21</strain>
    </source>
</reference>
<sequence>MSILASILLMAQSVAAPAAAPPPPPLPTFVTAPTKEVADEIVVIGRKLEAWKGGLAAQDGQLTCRTNQSTGDEEIDGIRCGAMLRCFAPEVPEMNRLSSLDVPTEERNRLMQAHAETLVPCLDAAHEAGVRYLAEVRARAK</sequence>
<feature type="chain" id="PRO_5045739916" description="UrcA family protein" evidence="1">
    <location>
        <begin position="21"/>
        <end position="141"/>
    </location>
</feature>
<evidence type="ECO:0000313" key="2">
    <source>
        <dbReference type="EMBL" id="UVI39902.1"/>
    </source>
</evidence>
<evidence type="ECO:0000313" key="3">
    <source>
        <dbReference type="Proteomes" id="UP001065265"/>
    </source>
</evidence>